<keyword evidence="4 7" id="KW-0812">Transmembrane</keyword>
<comment type="caution">
    <text evidence="9">The sequence shown here is derived from an EMBL/GenBank/DDBJ whole genome shotgun (WGS) entry which is preliminary data.</text>
</comment>
<evidence type="ECO:0000256" key="3">
    <source>
        <dbReference type="ARBA" id="ARBA00007931"/>
    </source>
</evidence>
<dbReference type="AlphaFoldDB" id="A0A0A5GM30"/>
<evidence type="ECO:0000313" key="10">
    <source>
        <dbReference type="Proteomes" id="UP000030528"/>
    </source>
</evidence>
<keyword evidence="6 7" id="KW-0472">Membrane</keyword>
<sequence>MTVFTFLIFLIVLVPAAYFIHELGHAVAALLCRYQDIVVSIGVGKRLVALRNERLGIHFYFVGFIGAHTSYQGESNHRYSRAFVAIGGPVFSAIAAYVSSKLGQHDLIRLWTYFHMWLAVTNLIPIQIRGKETDGYVFLKMFLKRGV</sequence>
<proteinExistence type="inferred from homology"/>
<feature type="transmembrane region" description="Helical" evidence="7">
    <location>
        <begin position="79"/>
        <end position="98"/>
    </location>
</feature>
<dbReference type="GO" id="GO:0016020">
    <property type="term" value="C:membrane"/>
    <property type="evidence" value="ECO:0007669"/>
    <property type="project" value="UniProtKB-SubCell"/>
</dbReference>
<feature type="transmembrane region" description="Helical" evidence="7">
    <location>
        <begin position="110"/>
        <end position="128"/>
    </location>
</feature>
<name>A0A0A5GM30_9BACI</name>
<comment type="cofactor">
    <cofactor evidence="1">
        <name>Zn(2+)</name>
        <dbReference type="ChEBI" id="CHEBI:29105"/>
    </cofactor>
</comment>
<evidence type="ECO:0000259" key="8">
    <source>
        <dbReference type="Pfam" id="PF02163"/>
    </source>
</evidence>
<dbReference type="EMBL" id="AVPE01000007">
    <property type="protein sequence ID" value="KGX92293.1"/>
    <property type="molecule type" value="Genomic_DNA"/>
</dbReference>
<comment type="subcellular location">
    <subcellularLocation>
        <location evidence="2">Membrane</location>
        <topology evidence="2">Multi-pass membrane protein</topology>
    </subcellularLocation>
</comment>
<comment type="similarity">
    <text evidence="3">Belongs to the peptidase M50B family.</text>
</comment>
<evidence type="ECO:0000256" key="5">
    <source>
        <dbReference type="ARBA" id="ARBA00022989"/>
    </source>
</evidence>
<dbReference type="STRING" id="1385510.GCA_000425205_00806"/>
<organism evidence="9 10">
    <name type="scientific">Pontibacillus halophilus JSM 076056 = DSM 19796</name>
    <dbReference type="NCBI Taxonomy" id="1385510"/>
    <lineage>
        <taxon>Bacteria</taxon>
        <taxon>Bacillati</taxon>
        <taxon>Bacillota</taxon>
        <taxon>Bacilli</taxon>
        <taxon>Bacillales</taxon>
        <taxon>Bacillaceae</taxon>
        <taxon>Pontibacillus</taxon>
    </lineage>
</organism>
<dbReference type="RefSeq" id="WP_026799573.1">
    <property type="nucleotide sequence ID" value="NZ_AULI01000002.1"/>
</dbReference>
<feature type="domain" description="Peptidase M50" evidence="8">
    <location>
        <begin position="11"/>
        <end position="99"/>
    </location>
</feature>
<keyword evidence="5 7" id="KW-1133">Transmembrane helix</keyword>
<evidence type="ECO:0000256" key="2">
    <source>
        <dbReference type="ARBA" id="ARBA00004141"/>
    </source>
</evidence>
<evidence type="ECO:0000256" key="6">
    <source>
        <dbReference type="ARBA" id="ARBA00023136"/>
    </source>
</evidence>
<evidence type="ECO:0000256" key="4">
    <source>
        <dbReference type="ARBA" id="ARBA00022692"/>
    </source>
</evidence>
<feature type="transmembrane region" description="Helical" evidence="7">
    <location>
        <begin position="55"/>
        <end position="73"/>
    </location>
</feature>
<dbReference type="InterPro" id="IPR008915">
    <property type="entry name" value="Peptidase_M50"/>
</dbReference>
<reference evidence="9 10" key="1">
    <citation type="submission" date="2013-08" db="EMBL/GenBank/DDBJ databases">
        <authorList>
            <person name="Huang J."/>
            <person name="Wang G."/>
        </authorList>
    </citation>
    <scope>NUCLEOTIDE SEQUENCE [LARGE SCALE GENOMIC DNA]</scope>
    <source>
        <strain evidence="9 10">JSM 076056</strain>
    </source>
</reference>
<evidence type="ECO:0000313" key="9">
    <source>
        <dbReference type="EMBL" id="KGX92293.1"/>
    </source>
</evidence>
<evidence type="ECO:0000256" key="7">
    <source>
        <dbReference type="SAM" id="Phobius"/>
    </source>
</evidence>
<accession>A0A0A5GM30</accession>
<dbReference type="GO" id="GO:0006508">
    <property type="term" value="P:proteolysis"/>
    <property type="evidence" value="ECO:0007669"/>
    <property type="project" value="InterPro"/>
</dbReference>
<dbReference type="eggNOG" id="COG1994">
    <property type="taxonomic scope" value="Bacteria"/>
</dbReference>
<dbReference type="Proteomes" id="UP000030528">
    <property type="component" value="Unassembled WGS sequence"/>
</dbReference>
<evidence type="ECO:0000256" key="1">
    <source>
        <dbReference type="ARBA" id="ARBA00001947"/>
    </source>
</evidence>
<gene>
    <name evidence="9" type="ORF">N781_18150</name>
</gene>
<protein>
    <recommendedName>
        <fullName evidence="8">Peptidase M50 domain-containing protein</fullName>
    </recommendedName>
</protein>
<dbReference type="Pfam" id="PF02163">
    <property type="entry name" value="Peptidase_M50"/>
    <property type="match status" value="1"/>
</dbReference>
<keyword evidence="10" id="KW-1185">Reference proteome</keyword>
<dbReference type="OrthoDB" id="2080990at2"/>